<comment type="catalytic activity">
    <reaction evidence="5">
        <text>an N-terminal L-alpha-aminoacyl-[protein] + L-arginyl-tRNA(Arg) = an N-terminal L-arginyl-L-aminoacyl-[protein] + tRNA(Arg) + H(+)</text>
        <dbReference type="Rhea" id="RHEA:10208"/>
        <dbReference type="Rhea" id="RHEA-COMP:9658"/>
        <dbReference type="Rhea" id="RHEA-COMP:9673"/>
        <dbReference type="Rhea" id="RHEA-COMP:10636"/>
        <dbReference type="Rhea" id="RHEA-COMP:10638"/>
        <dbReference type="ChEBI" id="CHEBI:15378"/>
        <dbReference type="ChEBI" id="CHEBI:78442"/>
        <dbReference type="ChEBI" id="CHEBI:78513"/>
        <dbReference type="ChEBI" id="CHEBI:78597"/>
        <dbReference type="ChEBI" id="CHEBI:83562"/>
        <dbReference type="EC" id="2.3.2.8"/>
    </reaction>
</comment>
<dbReference type="Proteomes" id="UP001632038">
    <property type="component" value="Unassembled WGS sequence"/>
</dbReference>
<feature type="region of interest" description="Disordered" evidence="6">
    <location>
        <begin position="1"/>
        <end position="27"/>
    </location>
</feature>
<evidence type="ECO:0000256" key="1">
    <source>
        <dbReference type="ARBA" id="ARBA00009991"/>
    </source>
</evidence>
<dbReference type="InterPro" id="IPR016181">
    <property type="entry name" value="Acyl_CoA_acyltransferase"/>
</dbReference>
<feature type="domain" description="N-end aminoacyl transferase N-terminal" evidence="7">
    <location>
        <begin position="36"/>
        <end position="107"/>
    </location>
</feature>
<comment type="similarity">
    <text evidence="1 5">Belongs to the R-transferase family.</text>
</comment>
<keyword evidence="10" id="KW-1185">Reference proteome</keyword>
<comment type="function">
    <text evidence="5">Involved in the post-translational conjugation of arginine to the N-terminal aspartate or glutamate of a protein. This arginylation is required for degradation of the protein via the ubiquitin pathway.</text>
</comment>
<evidence type="ECO:0000259" key="7">
    <source>
        <dbReference type="Pfam" id="PF04376"/>
    </source>
</evidence>
<evidence type="ECO:0000256" key="6">
    <source>
        <dbReference type="SAM" id="MobiDB-lite"/>
    </source>
</evidence>
<proteinExistence type="inferred from homology"/>
<dbReference type="InterPro" id="IPR007472">
    <property type="entry name" value="N-end_Aminoacyl_Trfase_C"/>
</dbReference>
<dbReference type="PANTHER" id="PTHR21367:SF1">
    <property type="entry name" value="ARGINYL-TRNA--PROTEIN TRANSFERASE 1"/>
    <property type="match status" value="1"/>
</dbReference>
<keyword evidence="4 5" id="KW-0012">Acyltransferase</keyword>
<dbReference type="EC" id="2.3.2.8" evidence="5"/>
<evidence type="ECO:0000256" key="2">
    <source>
        <dbReference type="ARBA" id="ARBA00022679"/>
    </source>
</evidence>
<reference evidence="10" key="1">
    <citation type="journal article" date="2024" name="IScience">
        <title>Strigolactones Initiate the Formation of Haustorium-like Structures in Castilleja.</title>
        <authorList>
            <person name="Buerger M."/>
            <person name="Peterson D."/>
            <person name="Chory J."/>
        </authorList>
    </citation>
    <scope>NUCLEOTIDE SEQUENCE [LARGE SCALE GENOMIC DNA]</scope>
</reference>
<dbReference type="SUPFAM" id="SSF55729">
    <property type="entry name" value="Acyl-CoA N-acyltransferases (Nat)"/>
    <property type="match status" value="1"/>
</dbReference>
<gene>
    <name evidence="9" type="ORF">CASFOL_006656</name>
</gene>
<dbReference type="Pfam" id="PF04376">
    <property type="entry name" value="ATE_N"/>
    <property type="match status" value="1"/>
</dbReference>
<evidence type="ECO:0000256" key="3">
    <source>
        <dbReference type="ARBA" id="ARBA00022786"/>
    </source>
</evidence>
<dbReference type="InterPro" id="IPR030700">
    <property type="entry name" value="N-end_Aminoacyl_Trfase"/>
</dbReference>
<dbReference type="GO" id="GO:0004057">
    <property type="term" value="F:arginyl-tRNA--protein transferase activity"/>
    <property type="evidence" value="ECO:0007669"/>
    <property type="project" value="UniProtKB-EC"/>
</dbReference>
<evidence type="ECO:0000256" key="5">
    <source>
        <dbReference type="PIRNR" id="PIRNR037207"/>
    </source>
</evidence>
<evidence type="ECO:0000256" key="4">
    <source>
        <dbReference type="ARBA" id="ARBA00023315"/>
    </source>
</evidence>
<comment type="caution">
    <text evidence="9">The sequence shown here is derived from an EMBL/GenBank/DDBJ whole genome shotgun (WGS) entry which is preliminary data.</text>
</comment>
<dbReference type="PANTHER" id="PTHR21367">
    <property type="entry name" value="ARGININE-TRNA-PROTEIN TRANSFERASE 1"/>
    <property type="match status" value="1"/>
</dbReference>
<accession>A0ABD3E7E0</accession>
<evidence type="ECO:0000313" key="10">
    <source>
        <dbReference type="Proteomes" id="UP001632038"/>
    </source>
</evidence>
<dbReference type="AlphaFoldDB" id="A0ABD3E7E0"/>
<dbReference type="EMBL" id="JAVIJP010000007">
    <property type="protein sequence ID" value="KAL3650253.1"/>
    <property type="molecule type" value="Genomic_DNA"/>
</dbReference>
<protein>
    <recommendedName>
        <fullName evidence="5">Arginyl-tRNA--protein transferase</fullName>
        <ecNumber evidence="5">2.3.2.8</ecNumber>
    </recommendedName>
</protein>
<organism evidence="9 10">
    <name type="scientific">Castilleja foliolosa</name>
    <dbReference type="NCBI Taxonomy" id="1961234"/>
    <lineage>
        <taxon>Eukaryota</taxon>
        <taxon>Viridiplantae</taxon>
        <taxon>Streptophyta</taxon>
        <taxon>Embryophyta</taxon>
        <taxon>Tracheophyta</taxon>
        <taxon>Spermatophyta</taxon>
        <taxon>Magnoliopsida</taxon>
        <taxon>eudicotyledons</taxon>
        <taxon>Gunneridae</taxon>
        <taxon>Pentapetalae</taxon>
        <taxon>asterids</taxon>
        <taxon>lamiids</taxon>
        <taxon>Lamiales</taxon>
        <taxon>Orobanchaceae</taxon>
        <taxon>Pedicularideae</taxon>
        <taxon>Castillejinae</taxon>
        <taxon>Castilleja</taxon>
    </lineage>
</organism>
<keyword evidence="3 5" id="KW-0833">Ubl conjugation pathway</keyword>
<feature type="domain" description="N-end rule aminoacyl transferase C-terminal" evidence="8">
    <location>
        <begin position="318"/>
        <end position="460"/>
    </location>
</feature>
<name>A0ABD3E7E0_9LAMI</name>
<sequence>MAEAKKMRSEASTSGSGGGNEGRPESVVVDVGRRKSSCGYCKSGARTSISHGLWAHSLTVDDYQALLDRGWRRAGCFLYKPDMEKTCCPSYTIRLKANDFVPSKEQGRVSRRMKRFLDGTLDAKETNKLTDEVHTSESIENNQDTIASAMDTSVIVCKETDKSEEIIRFLSDKIDDAVQLCLKIGKFSSDIHMPKPSVKKVPPAKKKMKAENSEELTFSSNIAFQVAATLKRSEKDVELSPKTIAENLTSSIESCGLTVRACNGHINFYSAINQTDSVEIQRGVKPNNVRQLKKNSEGHQNQRRRLEIRLKKSDFDDEEYSLYRKYQLIVHNDTPDRVSESSYKRFLVDTPLVHVPPSGDHAVPPCGFGSFHQQYVVDGKLIAVGVVDILPKCLSSKYLFWDPDFAFLSLGKYSALEEIKWVSQSQLHCPSLQFYYLGYYIHSCSKMRYKAAYRPSELLCPLRFQWVRYDIAKPLLDRRKYVVLSDYATLQDGEPFPLDVGVSQMDEQHNEFAQEASNDVMVNEDEMEFDSDCSDDESDSEASLALEGVNPDNVLIGVRGARLRYKELRHAFEPDQRKFIESQLQRYVRVVGTELSEQMAYSLR</sequence>
<evidence type="ECO:0000313" key="9">
    <source>
        <dbReference type="EMBL" id="KAL3650253.1"/>
    </source>
</evidence>
<evidence type="ECO:0000259" key="8">
    <source>
        <dbReference type="Pfam" id="PF04377"/>
    </source>
</evidence>
<dbReference type="Pfam" id="PF04377">
    <property type="entry name" value="ATE_C"/>
    <property type="match status" value="1"/>
</dbReference>
<keyword evidence="2 5" id="KW-0808">Transferase</keyword>
<dbReference type="PIRSF" id="PIRSF037207">
    <property type="entry name" value="ATE1_euk"/>
    <property type="match status" value="1"/>
</dbReference>
<dbReference type="InterPro" id="IPR017137">
    <property type="entry name" value="Arg-tRNA-P_Trfase_1_euk"/>
</dbReference>
<dbReference type="InterPro" id="IPR007471">
    <property type="entry name" value="N-end_Aminoacyl_Trfase_N"/>
</dbReference>